<dbReference type="Pfam" id="PF14009">
    <property type="entry name" value="PADRE"/>
    <property type="match status" value="1"/>
</dbReference>
<sequence length="238" mass="25298">MGNCITCSAEAPGGKIILPDGTARSLGSMVSVAELMLEHPSHFVFDLQALSGHATTAAPLPADHELDPHKIYVVLPSSGATVEKARRRVSGGASVLRSWSFPVISCGFRSGEGEEETGYNVKARCSTEVQSERLGLLRSRAGWKPSLGTIEERVLEKKHQVAAIFNGKERLPKYLLFVSSCFLILQHKNESVAKHLQANQLSVKTAAAKKARADKNEIDLGGGAAATQAGLQGGGIGR</sequence>
<evidence type="ECO:0000313" key="1">
    <source>
        <dbReference type="EMBL" id="KAJ0978607.1"/>
    </source>
</evidence>
<gene>
    <name evidence="1" type="ORF">J5N97_014081</name>
</gene>
<reference evidence="1" key="2">
    <citation type="journal article" date="2022" name="Hortic Res">
        <title>The genome of Dioscorea zingiberensis sheds light on the biosynthesis, origin and evolution of the medicinally important diosgenin saponins.</title>
        <authorList>
            <person name="Li Y."/>
            <person name="Tan C."/>
            <person name="Li Z."/>
            <person name="Guo J."/>
            <person name="Li S."/>
            <person name="Chen X."/>
            <person name="Wang C."/>
            <person name="Dai X."/>
            <person name="Yang H."/>
            <person name="Song W."/>
            <person name="Hou L."/>
            <person name="Xu J."/>
            <person name="Tong Z."/>
            <person name="Xu A."/>
            <person name="Yuan X."/>
            <person name="Wang W."/>
            <person name="Yang Q."/>
            <person name="Chen L."/>
            <person name="Sun Z."/>
            <person name="Wang K."/>
            <person name="Pan B."/>
            <person name="Chen J."/>
            <person name="Bao Y."/>
            <person name="Liu F."/>
            <person name="Qi X."/>
            <person name="Gang D.R."/>
            <person name="Wen J."/>
            <person name="Li J."/>
        </authorList>
    </citation>
    <scope>NUCLEOTIDE SEQUENCE</scope>
    <source>
        <strain evidence="1">Dzin_1.0</strain>
    </source>
</reference>
<reference evidence="1" key="1">
    <citation type="submission" date="2021-03" db="EMBL/GenBank/DDBJ databases">
        <authorList>
            <person name="Li Z."/>
            <person name="Yang C."/>
        </authorList>
    </citation>
    <scope>NUCLEOTIDE SEQUENCE</scope>
    <source>
        <strain evidence="1">Dzin_1.0</strain>
        <tissue evidence="1">Leaf</tissue>
    </source>
</reference>
<proteinExistence type="predicted"/>
<name>A0A9D5CTB2_9LILI</name>
<dbReference type="EMBL" id="JAGGNH010000003">
    <property type="protein sequence ID" value="KAJ0978607.1"/>
    <property type="molecule type" value="Genomic_DNA"/>
</dbReference>
<keyword evidence="2" id="KW-1185">Reference proteome</keyword>
<organism evidence="1 2">
    <name type="scientific">Dioscorea zingiberensis</name>
    <dbReference type="NCBI Taxonomy" id="325984"/>
    <lineage>
        <taxon>Eukaryota</taxon>
        <taxon>Viridiplantae</taxon>
        <taxon>Streptophyta</taxon>
        <taxon>Embryophyta</taxon>
        <taxon>Tracheophyta</taxon>
        <taxon>Spermatophyta</taxon>
        <taxon>Magnoliopsida</taxon>
        <taxon>Liliopsida</taxon>
        <taxon>Dioscoreales</taxon>
        <taxon>Dioscoreaceae</taxon>
        <taxon>Dioscorea</taxon>
    </lineage>
</organism>
<evidence type="ECO:0000313" key="2">
    <source>
        <dbReference type="Proteomes" id="UP001085076"/>
    </source>
</evidence>
<dbReference type="OrthoDB" id="1921976at2759"/>
<dbReference type="AlphaFoldDB" id="A0A9D5CTB2"/>
<accession>A0A9D5CTB2</accession>
<protein>
    <submittedName>
        <fullName evidence="1">Uncharacterized protein</fullName>
    </submittedName>
</protein>
<dbReference type="Proteomes" id="UP001085076">
    <property type="component" value="Miscellaneous, Linkage group lg03"/>
</dbReference>
<comment type="caution">
    <text evidence="1">The sequence shown here is derived from an EMBL/GenBank/DDBJ whole genome shotgun (WGS) entry which is preliminary data.</text>
</comment>
<dbReference type="PANTHER" id="PTHR33052">
    <property type="entry name" value="DUF4228 DOMAIN PROTEIN-RELATED"/>
    <property type="match status" value="1"/>
</dbReference>
<dbReference type="InterPro" id="IPR025322">
    <property type="entry name" value="PADRE_dom"/>
</dbReference>